<feature type="transmembrane region" description="Helical" evidence="1">
    <location>
        <begin position="92"/>
        <end position="110"/>
    </location>
</feature>
<keyword evidence="1" id="KW-0812">Transmembrane</keyword>
<evidence type="ECO:0000313" key="2">
    <source>
        <dbReference type="EMBL" id="MCQ4923199.1"/>
    </source>
</evidence>
<feature type="transmembrane region" description="Helical" evidence="1">
    <location>
        <begin position="39"/>
        <end position="58"/>
    </location>
</feature>
<accession>A0ABT1S9P3</accession>
<keyword evidence="3" id="KW-1185">Reference proteome</keyword>
<keyword evidence="1" id="KW-1133">Transmembrane helix</keyword>
<feature type="transmembrane region" description="Helical" evidence="1">
    <location>
        <begin position="130"/>
        <end position="153"/>
    </location>
</feature>
<organism evidence="2 3">
    <name type="scientific">Tissierella carlieri</name>
    <dbReference type="NCBI Taxonomy" id="689904"/>
    <lineage>
        <taxon>Bacteria</taxon>
        <taxon>Bacillati</taxon>
        <taxon>Bacillota</taxon>
        <taxon>Tissierellia</taxon>
        <taxon>Tissierellales</taxon>
        <taxon>Tissierellaceae</taxon>
        <taxon>Tissierella</taxon>
    </lineage>
</organism>
<dbReference type="EMBL" id="JANGAC010000005">
    <property type="protein sequence ID" value="MCQ4923199.1"/>
    <property type="molecule type" value="Genomic_DNA"/>
</dbReference>
<evidence type="ECO:0000313" key="3">
    <source>
        <dbReference type="Proteomes" id="UP001524478"/>
    </source>
</evidence>
<reference evidence="2 3" key="1">
    <citation type="submission" date="2022-06" db="EMBL/GenBank/DDBJ databases">
        <title>Isolation of gut microbiota from human fecal samples.</title>
        <authorList>
            <person name="Pamer E.G."/>
            <person name="Barat B."/>
            <person name="Waligurski E."/>
            <person name="Medina S."/>
            <person name="Paddock L."/>
            <person name="Mostad J."/>
        </authorList>
    </citation>
    <scope>NUCLEOTIDE SEQUENCE [LARGE SCALE GENOMIC DNA]</scope>
    <source>
        <strain evidence="2 3">DFI.7.95</strain>
    </source>
</reference>
<dbReference type="PANTHER" id="PTHR36007">
    <property type="entry name" value="TRANSPORT PROTEIN-RELATED"/>
    <property type="match status" value="1"/>
</dbReference>
<protein>
    <submittedName>
        <fullName evidence="2">Small multi-drug export protein</fullName>
    </submittedName>
</protein>
<proteinExistence type="predicted"/>
<sequence length="156" mass="17138">MLELLEELQTELIVIFFAMLPIIELRGAVPLGISLGLSPIHSTILSIIGNMIIVPFLLKLLHPIMAYFEKTVIFSKTVGWVKRRSMSKAAIIKKYSLLGLFIFVAIPMPGTGAWTGSVIASLLKMNFRKALLSISLGIITSGIIVATISYKVFSIF</sequence>
<evidence type="ECO:0000256" key="1">
    <source>
        <dbReference type="SAM" id="Phobius"/>
    </source>
</evidence>
<feature type="transmembrane region" description="Helical" evidence="1">
    <location>
        <begin position="12"/>
        <end position="33"/>
    </location>
</feature>
<gene>
    <name evidence="2" type="ORF">NE686_08900</name>
</gene>
<keyword evidence="1" id="KW-0472">Membrane</keyword>
<dbReference type="Proteomes" id="UP001524478">
    <property type="component" value="Unassembled WGS sequence"/>
</dbReference>
<dbReference type="PANTHER" id="PTHR36007:SF2">
    <property type="entry name" value="TRANSPORT PROTEIN-RELATED"/>
    <property type="match status" value="1"/>
</dbReference>
<comment type="caution">
    <text evidence="2">The sequence shown here is derived from an EMBL/GenBank/DDBJ whole genome shotgun (WGS) entry which is preliminary data.</text>
</comment>
<dbReference type="InterPro" id="IPR009577">
    <property type="entry name" value="Sm_multidrug_ex"/>
</dbReference>
<name>A0ABT1S9P3_9FIRM</name>
<dbReference type="Pfam" id="PF06695">
    <property type="entry name" value="Sm_multidrug_ex"/>
    <property type="match status" value="1"/>
</dbReference>
<dbReference type="RefSeq" id="WP_094899639.1">
    <property type="nucleotide sequence ID" value="NZ_JAHLOH010000013.1"/>
</dbReference>